<evidence type="ECO:0000313" key="2">
    <source>
        <dbReference type="EMBL" id="BAT04274.1"/>
    </source>
</evidence>
<protein>
    <submittedName>
        <fullName evidence="2">Os08g0203250 protein</fullName>
    </submittedName>
</protein>
<reference evidence="3" key="1">
    <citation type="journal article" date="2005" name="Nature">
        <title>The map-based sequence of the rice genome.</title>
        <authorList>
            <consortium name="International rice genome sequencing project (IRGSP)"/>
            <person name="Matsumoto T."/>
            <person name="Wu J."/>
            <person name="Kanamori H."/>
            <person name="Katayose Y."/>
            <person name="Fujisawa M."/>
            <person name="Namiki N."/>
            <person name="Mizuno H."/>
            <person name="Yamamoto K."/>
            <person name="Antonio B.A."/>
            <person name="Baba T."/>
            <person name="Sakata K."/>
            <person name="Nagamura Y."/>
            <person name="Aoki H."/>
            <person name="Arikawa K."/>
            <person name="Arita K."/>
            <person name="Bito T."/>
            <person name="Chiden Y."/>
            <person name="Fujitsuka N."/>
            <person name="Fukunaka R."/>
            <person name="Hamada M."/>
            <person name="Harada C."/>
            <person name="Hayashi A."/>
            <person name="Hijishita S."/>
            <person name="Honda M."/>
            <person name="Hosokawa S."/>
            <person name="Ichikawa Y."/>
            <person name="Idonuma A."/>
            <person name="Iijima M."/>
            <person name="Ikeda M."/>
            <person name="Ikeno M."/>
            <person name="Ito K."/>
            <person name="Ito S."/>
            <person name="Ito T."/>
            <person name="Ito Y."/>
            <person name="Ito Y."/>
            <person name="Iwabuchi A."/>
            <person name="Kamiya K."/>
            <person name="Karasawa W."/>
            <person name="Kurita K."/>
            <person name="Katagiri S."/>
            <person name="Kikuta A."/>
            <person name="Kobayashi H."/>
            <person name="Kobayashi N."/>
            <person name="Machita K."/>
            <person name="Maehara T."/>
            <person name="Masukawa M."/>
            <person name="Mizubayashi T."/>
            <person name="Mukai Y."/>
            <person name="Nagasaki H."/>
            <person name="Nagata Y."/>
            <person name="Naito S."/>
            <person name="Nakashima M."/>
            <person name="Nakama Y."/>
            <person name="Nakamichi Y."/>
            <person name="Nakamura M."/>
            <person name="Meguro A."/>
            <person name="Negishi M."/>
            <person name="Ohta I."/>
            <person name="Ohta T."/>
            <person name="Okamoto M."/>
            <person name="Ono N."/>
            <person name="Saji S."/>
            <person name="Sakaguchi M."/>
            <person name="Sakai K."/>
            <person name="Shibata M."/>
            <person name="Shimokawa T."/>
            <person name="Song J."/>
            <person name="Takazaki Y."/>
            <person name="Terasawa K."/>
            <person name="Tsugane M."/>
            <person name="Tsuji K."/>
            <person name="Ueda S."/>
            <person name="Waki K."/>
            <person name="Yamagata H."/>
            <person name="Yamamoto M."/>
            <person name="Yamamoto S."/>
            <person name="Yamane H."/>
            <person name="Yoshiki S."/>
            <person name="Yoshihara R."/>
            <person name="Yukawa K."/>
            <person name="Zhong H."/>
            <person name="Yano M."/>
            <person name="Yuan Q."/>
            <person name="Ouyang S."/>
            <person name="Liu J."/>
            <person name="Jones K.M."/>
            <person name="Gansberger K."/>
            <person name="Moffat K."/>
            <person name="Hill J."/>
            <person name="Bera J."/>
            <person name="Fadrosh D."/>
            <person name="Jin S."/>
            <person name="Johri S."/>
            <person name="Kim M."/>
            <person name="Overton L."/>
            <person name="Reardon M."/>
            <person name="Tsitrin T."/>
            <person name="Vuong H."/>
            <person name="Weaver B."/>
            <person name="Ciecko A."/>
            <person name="Tallon L."/>
            <person name="Jackson J."/>
            <person name="Pai G."/>
            <person name="Aken S.V."/>
            <person name="Utterback T."/>
            <person name="Reidmuller S."/>
            <person name="Feldblyum T."/>
            <person name="Hsiao J."/>
            <person name="Zismann V."/>
            <person name="Iobst S."/>
            <person name="de Vazeille A.R."/>
            <person name="Buell C.R."/>
            <person name="Ying K."/>
            <person name="Li Y."/>
            <person name="Lu T."/>
            <person name="Huang Y."/>
            <person name="Zhao Q."/>
            <person name="Feng Q."/>
            <person name="Zhang L."/>
            <person name="Zhu J."/>
            <person name="Weng Q."/>
            <person name="Mu J."/>
            <person name="Lu Y."/>
            <person name="Fan D."/>
            <person name="Liu Y."/>
            <person name="Guan J."/>
            <person name="Zhang Y."/>
            <person name="Yu S."/>
            <person name="Liu X."/>
            <person name="Zhang Y."/>
            <person name="Hong G."/>
            <person name="Han B."/>
            <person name="Choisne N."/>
            <person name="Demange N."/>
            <person name="Orjeda G."/>
            <person name="Samain S."/>
            <person name="Cattolico L."/>
            <person name="Pelletier E."/>
            <person name="Couloux A."/>
            <person name="Segurens B."/>
            <person name="Wincker P."/>
            <person name="D'Hont A."/>
            <person name="Scarpelli C."/>
            <person name="Weissenbach J."/>
            <person name="Salanoubat M."/>
            <person name="Quetier F."/>
            <person name="Yu Y."/>
            <person name="Kim H.R."/>
            <person name="Rambo T."/>
            <person name="Currie J."/>
            <person name="Collura K."/>
            <person name="Luo M."/>
            <person name="Yang T."/>
            <person name="Ammiraju J.S.S."/>
            <person name="Engler F."/>
            <person name="Soderlund C."/>
            <person name="Wing R.A."/>
            <person name="Palmer L.E."/>
            <person name="de la Bastide M."/>
            <person name="Spiegel L."/>
            <person name="Nascimento L."/>
            <person name="Zutavern T."/>
            <person name="O'Shaughnessy A."/>
            <person name="Dike S."/>
            <person name="Dedhia N."/>
            <person name="Preston R."/>
            <person name="Balija V."/>
            <person name="McCombie W.R."/>
            <person name="Chow T."/>
            <person name="Chen H."/>
            <person name="Chung M."/>
            <person name="Chen C."/>
            <person name="Shaw J."/>
            <person name="Wu H."/>
            <person name="Hsiao K."/>
            <person name="Chao Y."/>
            <person name="Chu M."/>
            <person name="Cheng C."/>
            <person name="Hour A."/>
            <person name="Lee P."/>
            <person name="Lin S."/>
            <person name="Lin Y."/>
            <person name="Liou J."/>
            <person name="Liu S."/>
            <person name="Hsing Y."/>
            <person name="Raghuvanshi S."/>
            <person name="Mohanty A."/>
            <person name="Bharti A.K."/>
            <person name="Gaur A."/>
            <person name="Gupta V."/>
            <person name="Kumar D."/>
            <person name="Ravi V."/>
            <person name="Vij S."/>
            <person name="Kapur A."/>
            <person name="Khurana P."/>
            <person name="Khurana P."/>
            <person name="Khurana J.P."/>
            <person name="Tyagi A.K."/>
            <person name="Gaikwad K."/>
            <person name="Singh A."/>
            <person name="Dalal V."/>
            <person name="Srivastava S."/>
            <person name="Dixit A."/>
            <person name="Pal A.K."/>
            <person name="Ghazi I.A."/>
            <person name="Yadav M."/>
            <person name="Pandit A."/>
            <person name="Bhargava A."/>
            <person name="Sureshbabu K."/>
            <person name="Batra K."/>
            <person name="Sharma T.R."/>
            <person name="Mohapatra T."/>
            <person name="Singh N.K."/>
            <person name="Messing J."/>
            <person name="Nelson A.B."/>
            <person name="Fuks G."/>
            <person name="Kavchok S."/>
            <person name="Keizer G."/>
            <person name="Linton E."/>
            <person name="Llaca V."/>
            <person name="Song R."/>
            <person name="Tanyolac B."/>
            <person name="Young S."/>
            <person name="Ho-Il K."/>
            <person name="Hahn J.H."/>
            <person name="Sangsakoo G."/>
            <person name="Vanavichit A."/>
            <person name="de Mattos Luiz.A.T."/>
            <person name="Zimmer P.D."/>
            <person name="Malone G."/>
            <person name="Dellagostin O."/>
            <person name="de Oliveira A.C."/>
            <person name="Bevan M."/>
            <person name="Bancroft I."/>
            <person name="Minx P."/>
            <person name="Cordum H."/>
            <person name="Wilson R."/>
            <person name="Cheng Z."/>
            <person name="Jin W."/>
            <person name="Jiang J."/>
            <person name="Leong S.A."/>
            <person name="Iwama H."/>
            <person name="Gojobori T."/>
            <person name="Itoh T."/>
            <person name="Niimura Y."/>
            <person name="Fujii Y."/>
            <person name="Habara T."/>
            <person name="Sakai H."/>
            <person name="Sato Y."/>
            <person name="Wilson G."/>
            <person name="Kumar K."/>
            <person name="McCouch S."/>
            <person name="Juretic N."/>
            <person name="Hoen D."/>
            <person name="Wright S."/>
            <person name="Bruskiewich R."/>
            <person name="Bureau T."/>
            <person name="Miyao A."/>
            <person name="Hirochika H."/>
            <person name="Nishikawa T."/>
            <person name="Kadowaki K."/>
            <person name="Sugiura M."/>
            <person name="Burr B."/>
            <person name="Sasaki T."/>
        </authorList>
    </citation>
    <scope>NUCLEOTIDE SEQUENCE [LARGE SCALE GENOMIC DNA]</scope>
    <source>
        <strain evidence="3">cv. Nipponbare</strain>
    </source>
</reference>
<feature type="domain" description="DUF8040" evidence="1">
    <location>
        <begin position="38"/>
        <end position="133"/>
    </location>
</feature>
<dbReference type="InParanoid" id="A0A0N7KPF5"/>
<dbReference type="SMR" id="A0A0N7KPF5"/>
<sequence>MNPSYRRISESDDEFIHFVLPTLGDSSQSSCIRRPMHTSKLTGGCRVHEILTGHERLCKRNFRMEVDIFHALVNKLREKEYLTDTIYVSVEEQIAIFLYTVAKNATNETLQDWFQHSPDTIHRYFKAVLEAVTNLTSVYIRAPSLHPHPIGGPLENGNPIRSLRPRALRDGPAGTLEWRVVARANAWLVS</sequence>
<accession>A0A0N7KPF5</accession>
<organism evidence="2 3">
    <name type="scientific">Oryza sativa subsp. japonica</name>
    <name type="common">Rice</name>
    <dbReference type="NCBI Taxonomy" id="39947"/>
    <lineage>
        <taxon>Eukaryota</taxon>
        <taxon>Viridiplantae</taxon>
        <taxon>Streptophyta</taxon>
        <taxon>Embryophyta</taxon>
        <taxon>Tracheophyta</taxon>
        <taxon>Spermatophyta</taxon>
        <taxon>Magnoliopsida</taxon>
        <taxon>Liliopsida</taxon>
        <taxon>Poales</taxon>
        <taxon>Poaceae</taxon>
        <taxon>BOP clade</taxon>
        <taxon>Oryzoideae</taxon>
        <taxon>Oryzeae</taxon>
        <taxon>Oryzinae</taxon>
        <taxon>Oryza</taxon>
        <taxon>Oryza sativa</taxon>
    </lineage>
</organism>
<dbReference type="Pfam" id="PF26138">
    <property type="entry name" value="DUF8040"/>
    <property type="match status" value="1"/>
</dbReference>
<dbReference type="Proteomes" id="UP000059680">
    <property type="component" value="Chromosome 8"/>
</dbReference>
<gene>
    <name evidence="2" type="ordered locus">Os08g0203250</name>
    <name evidence="2" type="ORF">OSNPB_080203250</name>
</gene>
<dbReference type="PaxDb" id="39947-A0A0N7KPF5"/>
<reference evidence="2 3" key="2">
    <citation type="journal article" date="2013" name="Plant Cell Physiol.">
        <title>Rice Annotation Project Database (RAP-DB): an integrative and interactive database for rice genomics.</title>
        <authorList>
            <person name="Sakai H."/>
            <person name="Lee S.S."/>
            <person name="Tanaka T."/>
            <person name="Numa H."/>
            <person name="Kim J."/>
            <person name="Kawahara Y."/>
            <person name="Wakimoto H."/>
            <person name="Yang C.C."/>
            <person name="Iwamoto M."/>
            <person name="Abe T."/>
            <person name="Yamada Y."/>
            <person name="Muto A."/>
            <person name="Inokuchi H."/>
            <person name="Ikemura T."/>
            <person name="Matsumoto T."/>
            <person name="Sasaki T."/>
            <person name="Itoh T."/>
        </authorList>
    </citation>
    <scope>NUCLEOTIDE SEQUENCE [LARGE SCALE GENOMIC DNA]</scope>
    <source>
        <strain evidence="3">cv. Nipponbare</strain>
    </source>
</reference>
<keyword evidence="3" id="KW-1185">Reference proteome</keyword>
<evidence type="ECO:0000313" key="3">
    <source>
        <dbReference type="Proteomes" id="UP000059680"/>
    </source>
</evidence>
<dbReference type="InterPro" id="IPR058353">
    <property type="entry name" value="DUF8040"/>
</dbReference>
<reference evidence="2 3" key="3">
    <citation type="journal article" date="2013" name="Rice">
        <title>Improvement of the Oryza sativa Nipponbare reference genome using next generation sequence and optical map data.</title>
        <authorList>
            <person name="Kawahara Y."/>
            <person name="de la Bastide M."/>
            <person name="Hamilton J.P."/>
            <person name="Kanamori H."/>
            <person name="McCombie W.R."/>
            <person name="Ouyang S."/>
            <person name="Schwartz D.C."/>
            <person name="Tanaka T."/>
            <person name="Wu J."/>
            <person name="Zhou S."/>
            <person name="Childs K.L."/>
            <person name="Davidson R.M."/>
            <person name="Lin H."/>
            <person name="Quesada-Ocampo L."/>
            <person name="Vaillancourt B."/>
            <person name="Sakai H."/>
            <person name="Lee S.S."/>
            <person name="Kim J."/>
            <person name="Numa H."/>
            <person name="Itoh T."/>
            <person name="Buell C.R."/>
            <person name="Matsumoto T."/>
        </authorList>
    </citation>
    <scope>NUCLEOTIDE SEQUENCE [LARGE SCALE GENOMIC DNA]</scope>
    <source>
        <strain evidence="3">cv. Nipponbare</strain>
    </source>
</reference>
<dbReference type="AlphaFoldDB" id="A0A0N7KPF5"/>
<evidence type="ECO:0000259" key="1">
    <source>
        <dbReference type="Pfam" id="PF26138"/>
    </source>
</evidence>
<dbReference type="STRING" id="39947.A0A0N7KPF5"/>
<name>A0A0N7KPF5_ORYSJ</name>
<dbReference type="EMBL" id="AP014964">
    <property type="protein sequence ID" value="BAT04274.1"/>
    <property type="molecule type" value="Genomic_DNA"/>
</dbReference>
<proteinExistence type="predicted"/>